<dbReference type="Proteomes" id="UP001597214">
    <property type="component" value="Unassembled WGS sequence"/>
</dbReference>
<sequence>MKQLFKIIIVLFLFGISPLAFGLLKDYNLYIAIASFSFGFGTMFFLLLERGNRKERVKKSIFILIYFLIGTLIVLKFGTSYFLVIPLAIPLFIFLIIN</sequence>
<evidence type="ECO:0000256" key="1">
    <source>
        <dbReference type="SAM" id="Phobius"/>
    </source>
</evidence>
<organism evidence="2 3">
    <name type="scientific">Bacillus salitolerans</name>
    <dbReference type="NCBI Taxonomy" id="1437434"/>
    <lineage>
        <taxon>Bacteria</taxon>
        <taxon>Bacillati</taxon>
        <taxon>Bacillota</taxon>
        <taxon>Bacilli</taxon>
        <taxon>Bacillales</taxon>
        <taxon>Bacillaceae</taxon>
        <taxon>Bacillus</taxon>
    </lineage>
</organism>
<feature type="transmembrane region" description="Helical" evidence="1">
    <location>
        <begin position="30"/>
        <end position="48"/>
    </location>
</feature>
<name>A0ABW4LV56_9BACI</name>
<feature type="transmembrane region" description="Helical" evidence="1">
    <location>
        <begin position="60"/>
        <end position="75"/>
    </location>
</feature>
<reference evidence="3" key="1">
    <citation type="journal article" date="2019" name="Int. J. Syst. Evol. Microbiol.">
        <title>The Global Catalogue of Microorganisms (GCM) 10K type strain sequencing project: providing services to taxonomists for standard genome sequencing and annotation.</title>
        <authorList>
            <consortium name="The Broad Institute Genomics Platform"/>
            <consortium name="The Broad Institute Genome Sequencing Center for Infectious Disease"/>
            <person name="Wu L."/>
            <person name="Ma J."/>
        </authorList>
    </citation>
    <scope>NUCLEOTIDE SEQUENCE [LARGE SCALE GENOMIC DNA]</scope>
    <source>
        <strain evidence="3">CCUG 49339</strain>
    </source>
</reference>
<protein>
    <recommendedName>
        <fullName evidence="4">DUF3953 domain-containing protein</fullName>
    </recommendedName>
</protein>
<keyword evidence="1" id="KW-0812">Transmembrane</keyword>
<keyword evidence="1" id="KW-1133">Transmembrane helix</keyword>
<dbReference type="EMBL" id="JBHUEM010000052">
    <property type="protein sequence ID" value="MFD1739005.1"/>
    <property type="molecule type" value="Genomic_DNA"/>
</dbReference>
<keyword evidence="3" id="KW-1185">Reference proteome</keyword>
<accession>A0ABW4LV56</accession>
<dbReference type="RefSeq" id="WP_377930231.1">
    <property type="nucleotide sequence ID" value="NZ_JBHUEM010000052.1"/>
</dbReference>
<comment type="caution">
    <text evidence="2">The sequence shown here is derived from an EMBL/GenBank/DDBJ whole genome shotgun (WGS) entry which is preliminary data.</text>
</comment>
<evidence type="ECO:0008006" key="4">
    <source>
        <dbReference type="Google" id="ProtNLM"/>
    </source>
</evidence>
<gene>
    <name evidence="2" type="ORF">ACFSCX_21050</name>
</gene>
<proteinExistence type="predicted"/>
<evidence type="ECO:0000313" key="3">
    <source>
        <dbReference type="Proteomes" id="UP001597214"/>
    </source>
</evidence>
<evidence type="ECO:0000313" key="2">
    <source>
        <dbReference type="EMBL" id="MFD1739005.1"/>
    </source>
</evidence>
<keyword evidence="1" id="KW-0472">Membrane</keyword>
<feature type="transmembrane region" description="Helical" evidence="1">
    <location>
        <begin position="7"/>
        <end position="24"/>
    </location>
</feature>